<dbReference type="EMBL" id="AP019376">
    <property type="protein sequence ID" value="BBH89517.1"/>
    <property type="molecule type" value="Genomic_DNA"/>
</dbReference>
<dbReference type="Pfam" id="PF13115">
    <property type="entry name" value="YtkA"/>
    <property type="match status" value="1"/>
</dbReference>
<evidence type="ECO:0000313" key="2">
    <source>
        <dbReference type="EMBL" id="BBH89517.1"/>
    </source>
</evidence>
<proteinExistence type="predicted"/>
<protein>
    <recommendedName>
        <fullName evidence="1">YtkA-like domain-containing protein</fullName>
    </recommendedName>
</protein>
<sequence length="146" mass="16161">MQRKRKLLILLAGVLFLAVMSGFGAWVSNMETPHTTAPSPAVQEAHSGPYLIRLQVDPNPPTPSREATLALQVLREQQPITNARITLEATMQAMDMGTTPLEAQSQNNNQYLAHFRFSMSGPWLLHTRIAIPGEQPITVTFEITAQ</sequence>
<gene>
    <name evidence="2" type="ORF">KTC_42680</name>
</gene>
<name>A0A455SMB8_9CHLR</name>
<organism evidence="2">
    <name type="scientific">Thermosporothrix sp. COM3</name>
    <dbReference type="NCBI Taxonomy" id="2490863"/>
    <lineage>
        <taxon>Bacteria</taxon>
        <taxon>Bacillati</taxon>
        <taxon>Chloroflexota</taxon>
        <taxon>Ktedonobacteria</taxon>
        <taxon>Ktedonobacterales</taxon>
        <taxon>Thermosporotrichaceae</taxon>
        <taxon>Thermosporothrix</taxon>
    </lineage>
</organism>
<dbReference type="AlphaFoldDB" id="A0A455SMB8"/>
<reference evidence="2" key="1">
    <citation type="submission" date="2018-12" db="EMBL/GenBank/DDBJ databases">
        <title>Novel natural products biosynthetic potential of the class Ktedonobacteria.</title>
        <authorList>
            <person name="Zheng Y."/>
            <person name="Saitou A."/>
            <person name="Wang C.M."/>
            <person name="Toyoda A."/>
            <person name="Minakuchi Y."/>
            <person name="Sekiguchi Y."/>
            <person name="Ueda K."/>
            <person name="Takano H."/>
            <person name="Sakai Y."/>
            <person name="Yokota A."/>
            <person name="Yabe S."/>
        </authorList>
    </citation>
    <scope>NUCLEOTIDE SEQUENCE</scope>
    <source>
        <strain evidence="2">COM3</strain>
    </source>
</reference>
<feature type="domain" description="YtkA-like" evidence="1">
    <location>
        <begin position="46"/>
        <end position="125"/>
    </location>
</feature>
<dbReference type="InterPro" id="IPR032693">
    <property type="entry name" value="YtkA-like_dom"/>
</dbReference>
<evidence type="ECO:0000259" key="1">
    <source>
        <dbReference type="Pfam" id="PF13115"/>
    </source>
</evidence>
<accession>A0A455SMB8</accession>